<dbReference type="WBParaSite" id="PSAMB.scaffold12004size3005.g34558.t1">
    <property type="protein sequence ID" value="PSAMB.scaffold12004size3005.g34558.t1"/>
    <property type="gene ID" value="PSAMB.scaffold12004size3005.g34558"/>
</dbReference>
<protein>
    <submittedName>
        <fullName evidence="4">DM2 domain-containing protein</fullName>
    </submittedName>
</protein>
<dbReference type="AlphaFoldDB" id="A0A914UTD5"/>
<evidence type="ECO:0000259" key="2">
    <source>
        <dbReference type="PROSITE" id="PS51925"/>
    </source>
</evidence>
<dbReference type="Gene3D" id="1.10.245.10">
    <property type="entry name" value="SWIB/MDM2 domain"/>
    <property type="match status" value="1"/>
</dbReference>
<organism evidence="3 4">
    <name type="scientific">Plectus sambesii</name>
    <dbReference type="NCBI Taxonomy" id="2011161"/>
    <lineage>
        <taxon>Eukaryota</taxon>
        <taxon>Metazoa</taxon>
        <taxon>Ecdysozoa</taxon>
        <taxon>Nematoda</taxon>
        <taxon>Chromadorea</taxon>
        <taxon>Plectida</taxon>
        <taxon>Plectina</taxon>
        <taxon>Plectoidea</taxon>
        <taxon>Plectidae</taxon>
        <taxon>Plectus</taxon>
    </lineage>
</organism>
<evidence type="ECO:0000256" key="1">
    <source>
        <dbReference type="SAM" id="MobiDB-lite"/>
    </source>
</evidence>
<dbReference type="SMART" id="SM00151">
    <property type="entry name" value="SWIB"/>
    <property type="match status" value="1"/>
</dbReference>
<dbReference type="SUPFAM" id="SSF47592">
    <property type="entry name" value="SWIB/MDM2 domain"/>
    <property type="match status" value="1"/>
</dbReference>
<dbReference type="InterPro" id="IPR003121">
    <property type="entry name" value="SWIB_MDM2_domain"/>
</dbReference>
<dbReference type="PANTHER" id="PTHR13844">
    <property type="entry name" value="SWI/SNF-RELATED MATRIX-ASSOCIATED ACTIN-DEPENDENT REGULATOR OF CHROMATIN SUBFAMILY D"/>
    <property type="match status" value="1"/>
</dbReference>
<feature type="compositionally biased region" description="Polar residues" evidence="1">
    <location>
        <begin position="10"/>
        <end position="22"/>
    </location>
</feature>
<feature type="region of interest" description="Disordered" evidence="1">
    <location>
        <begin position="1"/>
        <end position="64"/>
    </location>
</feature>
<dbReference type="Pfam" id="PF02201">
    <property type="entry name" value="SWIB"/>
    <property type="match status" value="1"/>
</dbReference>
<dbReference type="InterPro" id="IPR036885">
    <property type="entry name" value="SWIB_MDM2_dom_sf"/>
</dbReference>
<sequence>MQRPAPVSGGQPQMSNVQMGRFSTTTSTPTSNRRAFVSQTGPQTQQLSNRSQPPARKKRRFGDKLIPAQVRELVPESQAYMDLLTFEQKLDSTITRKKLDIQEALKRPMKVKRRLRIYVSHTFYAGKEPEKEGDEGTVPMWELRVEGRLLDDQQAPATSAPPQSKTSKRKFSSFFKSLVIELDKDIYGPDNHLVEWHRTPQTNETDGFQVKRPGDRNVKCTILLLLDYQPMKFKLHPRLAKVLGIATETRPKIIEALWQYIKTHKLQDPNERDNINCDAYLEQIFNCRRMRFMEIPQRLQTLLHQPDPIVINHMITYVEGTDPKKTACYDIDVEIEDPLKQQMSQFVQTQANAAEISALDQRIYDTVEQINEWKTRRDFYLRFADNPQEFIQKWL</sequence>
<feature type="domain" description="DM2" evidence="2">
    <location>
        <begin position="228"/>
        <end position="305"/>
    </location>
</feature>
<keyword evidence="3" id="KW-1185">Reference proteome</keyword>
<dbReference type="Proteomes" id="UP000887566">
    <property type="component" value="Unplaced"/>
</dbReference>
<accession>A0A914UTD5</accession>
<proteinExistence type="predicted"/>
<name>A0A914UTD5_9BILA</name>
<dbReference type="PROSITE" id="PS51925">
    <property type="entry name" value="SWIB_MDM2"/>
    <property type="match status" value="1"/>
</dbReference>
<feature type="compositionally biased region" description="Polar residues" evidence="1">
    <location>
        <begin position="37"/>
        <end position="52"/>
    </location>
</feature>
<evidence type="ECO:0000313" key="4">
    <source>
        <dbReference type="WBParaSite" id="PSAMB.scaffold12004size3005.g34558.t1"/>
    </source>
</evidence>
<dbReference type="InterPro" id="IPR019835">
    <property type="entry name" value="SWIB_domain"/>
</dbReference>
<reference evidence="4" key="1">
    <citation type="submission" date="2022-11" db="UniProtKB">
        <authorList>
            <consortium name="WormBaseParasite"/>
        </authorList>
    </citation>
    <scope>IDENTIFICATION</scope>
</reference>
<evidence type="ECO:0000313" key="3">
    <source>
        <dbReference type="Proteomes" id="UP000887566"/>
    </source>
</evidence>